<dbReference type="GO" id="GO:0061982">
    <property type="term" value="P:meiosis I cell cycle process"/>
    <property type="evidence" value="ECO:0007669"/>
    <property type="project" value="UniProtKB-ARBA"/>
</dbReference>
<dbReference type="InterPro" id="IPR038973">
    <property type="entry name" value="MutL/Mlh/Pms-like"/>
</dbReference>
<dbReference type="InterPro" id="IPR013507">
    <property type="entry name" value="DNA_mismatch_S5_2-like"/>
</dbReference>
<evidence type="ECO:0000256" key="2">
    <source>
        <dbReference type="ARBA" id="ARBA00022763"/>
    </source>
</evidence>
<evidence type="ECO:0000256" key="1">
    <source>
        <dbReference type="ARBA" id="ARBA00006082"/>
    </source>
</evidence>
<dbReference type="GO" id="GO:0016887">
    <property type="term" value="F:ATP hydrolysis activity"/>
    <property type="evidence" value="ECO:0007669"/>
    <property type="project" value="InterPro"/>
</dbReference>
<dbReference type="InterPro" id="IPR036890">
    <property type="entry name" value="HATPase_C_sf"/>
</dbReference>
<dbReference type="PANTHER" id="PTHR10073:SF41">
    <property type="entry name" value="MISMATCH REPAIR PROTEIN, PUTATIVE (AFU_ORTHOLOGUE AFUA_8G05820)-RELATED"/>
    <property type="match status" value="1"/>
</dbReference>
<dbReference type="SUPFAM" id="SSF54211">
    <property type="entry name" value="Ribosomal protein S5 domain 2-like"/>
    <property type="match status" value="1"/>
</dbReference>
<reference evidence="5" key="1">
    <citation type="submission" date="2023-02" db="EMBL/GenBank/DDBJ databases">
        <title>Colletotrichum kahawae CIFC_Que2 genome sequencing and assembly.</title>
        <authorList>
            <person name="Baroncelli R."/>
        </authorList>
    </citation>
    <scope>NUCLEOTIDE SEQUENCE</scope>
    <source>
        <strain evidence="5">CIFC_Que2</strain>
    </source>
</reference>
<protein>
    <submittedName>
        <fullName evidence="5">DNA mismatch repair</fullName>
    </submittedName>
</protein>
<feature type="compositionally biased region" description="Basic and acidic residues" evidence="3">
    <location>
        <begin position="704"/>
        <end position="719"/>
    </location>
</feature>
<evidence type="ECO:0000313" key="5">
    <source>
        <dbReference type="EMBL" id="KAK2776287.1"/>
    </source>
</evidence>
<organism evidence="5 6">
    <name type="scientific">Colletotrichum kahawae</name>
    <name type="common">Coffee berry disease fungus</name>
    <dbReference type="NCBI Taxonomy" id="34407"/>
    <lineage>
        <taxon>Eukaryota</taxon>
        <taxon>Fungi</taxon>
        <taxon>Dikarya</taxon>
        <taxon>Ascomycota</taxon>
        <taxon>Pezizomycotina</taxon>
        <taxon>Sordariomycetes</taxon>
        <taxon>Hypocreomycetidae</taxon>
        <taxon>Glomerellales</taxon>
        <taxon>Glomerellaceae</taxon>
        <taxon>Colletotrichum</taxon>
        <taxon>Colletotrichum gloeosporioides species complex</taxon>
    </lineage>
</organism>
<dbReference type="GO" id="GO:0006298">
    <property type="term" value="P:mismatch repair"/>
    <property type="evidence" value="ECO:0007669"/>
    <property type="project" value="InterPro"/>
</dbReference>
<feature type="region of interest" description="Disordered" evidence="3">
    <location>
        <begin position="508"/>
        <end position="546"/>
    </location>
</feature>
<evidence type="ECO:0000313" key="6">
    <source>
        <dbReference type="Proteomes" id="UP001281614"/>
    </source>
</evidence>
<dbReference type="NCBIfam" id="TIGR00585">
    <property type="entry name" value="mutl"/>
    <property type="match status" value="1"/>
</dbReference>
<feature type="region of interest" description="Disordered" evidence="3">
    <location>
        <begin position="435"/>
        <end position="458"/>
    </location>
</feature>
<comment type="caution">
    <text evidence="5">The sequence shown here is derived from an EMBL/GenBank/DDBJ whole genome shotgun (WGS) entry which is preliminary data.</text>
</comment>
<dbReference type="SMART" id="SM01340">
    <property type="entry name" value="DNA_mis_repair"/>
    <property type="match status" value="1"/>
</dbReference>
<evidence type="ECO:0000256" key="3">
    <source>
        <dbReference type="SAM" id="MobiDB-lite"/>
    </source>
</evidence>
<sequence>MPITRLPLTTVRRLGSSVVIVTPVSLVKELVDNAIDAGATSIEITVSANAVDKIQVRDNGHGIGSGDYDALGRRSHTSKLRTFEELQSKGGQTLGFRGDALASTNTMSKLTITTKTAEDPVAKLLTLNPNGGGILAQKPVASPVGTTVDASDIFAGFPVRRQQAVKESKKTHDQIKELLFTYALTRPRIRLSLKIQGNHKLSWSYAPTAGADKTYSGNTSEGGATRSRPNTPASILCLEAFMPRPGAKPATIAGKGYFISVDSRPMATARGTMRKLIGIYKQHVRKHAGASSENLKTPFFRLNIECILGSYDPNVATNKDEVLFANEPKLLELFEDMCQDLYQNFDGQADISEQIGPVEPTSSGESGTELISHNNGETVSDIVNRQLASPPSDRTSAVGSYTAFVNTTDGYHHPDRSALEYNTDLADETLSLEDENADQANSTEAQMSRKDSPESLNDSGLTQSFFRLSWNVDMARSNTASPVEDTQKIFLNPLLSNITELLSTQRIEQSQREKSNPWSLAKKAVKKSGGSHNDDSEISADIRQSEDSTVAPVLEISAYVPNFEIVVDETNSMNGLIPKDRENPPGHMSQRHQALAMQREHALKTDHFEPSGLRTFDGPHSVQQVSSHLGVPGILGDEEHFQRSGLRHEFDDLPDDIARDLGLHRRRAQTTHPSTIRGHDNLFGTPPYSSSPLHKPFRVPARAEVGRQERSSARSDRPRCAQRRPSVGDRKRNGPSQSKLAFNATKNWKSPQPGEFQRTAAGCAPRMGVDDEDFDVNYDAVPGFTRHLRHNSPSPTERDIAGAMERLNALRPRSYSIIHKDLDRPSSPSPTERDISSAVSRTKALRHQKDAFEPIKDAAPEERGRALTRGSIATALGMSPRGYLRKRLASRSKSRNKAHKRMKSELLPFERPCDGLYLQLKSLMIDLTQLREQVARAIAWDLYVSKDMPESPAFDLEPAEMDDMSNRLQEVVGEWAFEKYAVELDLEINLGDLFLRDD</sequence>
<name>A0AAD9YQS7_COLKA</name>
<feature type="compositionally biased region" description="Polar residues" evidence="3">
    <location>
        <begin position="734"/>
        <end position="750"/>
    </location>
</feature>
<dbReference type="PANTHER" id="PTHR10073">
    <property type="entry name" value="DNA MISMATCH REPAIR PROTEIN MLH, PMS, MUTL"/>
    <property type="match status" value="1"/>
</dbReference>
<feature type="region of interest" description="Disordered" evidence="3">
    <location>
        <begin position="666"/>
        <end position="756"/>
    </location>
</feature>
<dbReference type="GO" id="GO:0005524">
    <property type="term" value="F:ATP binding"/>
    <property type="evidence" value="ECO:0007669"/>
    <property type="project" value="InterPro"/>
</dbReference>
<dbReference type="EMBL" id="VYYT01000029">
    <property type="protein sequence ID" value="KAK2776287.1"/>
    <property type="molecule type" value="Genomic_DNA"/>
</dbReference>
<keyword evidence="2" id="KW-0227">DNA damage</keyword>
<dbReference type="FunFam" id="3.30.565.10:FF:000017">
    <property type="entry name" value="PMS1 homolog 1, mismatch repair system component"/>
    <property type="match status" value="1"/>
</dbReference>
<keyword evidence="6" id="KW-1185">Reference proteome</keyword>
<dbReference type="SUPFAM" id="SSF55874">
    <property type="entry name" value="ATPase domain of HSP90 chaperone/DNA topoisomerase II/histidine kinase"/>
    <property type="match status" value="1"/>
</dbReference>
<feature type="region of interest" description="Disordered" evidence="3">
    <location>
        <begin position="820"/>
        <end position="843"/>
    </location>
</feature>
<dbReference type="InterPro" id="IPR014721">
    <property type="entry name" value="Ribsml_uS5_D2-typ_fold_subgr"/>
</dbReference>
<dbReference type="Pfam" id="PF13589">
    <property type="entry name" value="HATPase_c_3"/>
    <property type="match status" value="1"/>
</dbReference>
<dbReference type="GO" id="GO:0032389">
    <property type="term" value="C:MutLalpha complex"/>
    <property type="evidence" value="ECO:0007669"/>
    <property type="project" value="TreeGrafter"/>
</dbReference>
<evidence type="ECO:0000259" key="4">
    <source>
        <dbReference type="SMART" id="SM01340"/>
    </source>
</evidence>
<dbReference type="InterPro" id="IPR020568">
    <property type="entry name" value="Ribosomal_Su5_D2-typ_SF"/>
</dbReference>
<dbReference type="CDD" id="cd16926">
    <property type="entry name" value="HATPase_MutL-MLH-PMS-like"/>
    <property type="match status" value="1"/>
</dbReference>
<gene>
    <name evidence="5" type="ORF">CKAH01_12501</name>
</gene>
<dbReference type="Proteomes" id="UP001281614">
    <property type="component" value="Unassembled WGS sequence"/>
</dbReference>
<dbReference type="AlphaFoldDB" id="A0AAD9YQS7"/>
<proteinExistence type="inferred from homology"/>
<dbReference type="InterPro" id="IPR002099">
    <property type="entry name" value="MutL/Mlh/PMS"/>
</dbReference>
<feature type="domain" description="DNA mismatch repair protein S5" evidence="4">
    <location>
        <begin position="211"/>
        <end position="343"/>
    </location>
</feature>
<dbReference type="GO" id="GO:0030983">
    <property type="term" value="F:mismatched DNA binding"/>
    <property type="evidence" value="ECO:0007669"/>
    <property type="project" value="InterPro"/>
</dbReference>
<dbReference type="Gene3D" id="3.30.565.10">
    <property type="entry name" value="Histidine kinase-like ATPase, C-terminal domain"/>
    <property type="match status" value="1"/>
</dbReference>
<accession>A0AAD9YQS7</accession>
<comment type="similarity">
    <text evidence="1">Belongs to the DNA mismatch repair MutL/HexB family.</text>
</comment>
<dbReference type="Gene3D" id="3.30.230.10">
    <property type="match status" value="1"/>
</dbReference>
<dbReference type="GO" id="GO:0140664">
    <property type="term" value="F:ATP-dependent DNA damage sensor activity"/>
    <property type="evidence" value="ECO:0007669"/>
    <property type="project" value="InterPro"/>
</dbReference>